<feature type="compositionally biased region" description="Polar residues" evidence="1">
    <location>
        <begin position="40"/>
        <end position="51"/>
    </location>
</feature>
<dbReference type="EMBL" id="OZ034814">
    <property type="protein sequence ID" value="CAL1363892.1"/>
    <property type="molecule type" value="Genomic_DNA"/>
</dbReference>
<feature type="compositionally biased region" description="Basic and acidic residues" evidence="1">
    <location>
        <begin position="65"/>
        <end position="89"/>
    </location>
</feature>
<dbReference type="AlphaFoldDB" id="A0AAV2D250"/>
<gene>
    <name evidence="2" type="ORF">LTRI10_LOCUS10126</name>
</gene>
<feature type="region of interest" description="Disordered" evidence="1">
    <location>
        <begin position="1"/>
        <end position="52"/>
    </location>
</feature>
<accession>A0AAV2D250</accession>
<dbReference type="Proteomes" id="UP001497516">
    <property type="component" value="Chromosome 10"/>
</dbReference>
<name>A0AAV2D250_9ROSI</name>
<reference evidence="2 3" key="1">
    <citation type="submission" date="2024-04" db="EMBL/GenBank/DDBJ databases">
        <authorList>
            <person name="Fracassetti M."/>
        </authorList>
    </citation>
    <scope>NUCLEOTIDE SEQUENCE [LARGE SCALE GENOMIC DNA]</scope>
</reference>
<evidence type="ECO:0000256" key="1">
    <source>
        <dbReference type="SAM" id="MobiDB-lite"/>
    </source>
</evidence>
<protein>
    <submittedName>
        <fullName evidence="2">Uncharacterized protein</fullName>
    </submittedName>
</protein>
<evidence type="ECO:0000313" key="2">
    <source>
        <dbReference type="EMBL" id="CAL1363892.1"/>
    </source>
</evidence>
<feature type="compositionally biased region" description="Basic residues" evidence="1">
    <location>
        <begin position="99"/>
        <end position="110"/>
    </location>
</feature>
<organism evidence="2 3">
    <name type="scientific">Linum trigynum</name>
    <dbReference type="NCBI Taxonomy" id="586398"/>
    <lineage>
        <taxon>Eukaryota</taxon>
        <taxon>Viridiplantae</taxon>
        <taxon>Streptophyta</taxon>
        <taxon>Embryophyta</taxon>
        <taxon>Tracheophyta</taxon>
        <taxon>Spermatophyta</taxon>
        <taxon>Magnoliopsida</taxon>
        <taxon>eudicotyledons</taxon>
        <taxon>Gunneridae</taxon>
        <taxon>Pentapetalae</taxon>
        <taxon>rosids</taxon>
        <taxon>fabids</taxon>
        <taxon>Malpighiales</taxon>
        <taxon>Linaceae</taxon>
        <taxon>Linum</taxon>
    </lineage>
</organism>
<keyword evidence="3" id="KW-1185">Reference proteome</keyword>
<sequence length="162" mass="18035">MENTQHIENQVIEEISDSGKTDIVEESRKKRKSIDLPPAQTKNGNSTSASICKNLKKPIAVEIFTDKMPRKEHPVLGKNELQQDSRNKYDCSNQNQKGKQSKKCQKAKNNRHTDDGADTVIMVNSDDEKSSSDNDLPLSKILGDKKPPNKKSSSAYLRGPVG</sequence>
<proteinExistence type="predicted"/>
<feature type="region of interest" description="Disordered" evidence="1">
    <location>
        <begin position="65"/>
        <end position="162"/>
    </location>
</feature>
<evidence type="ECO:0000313" key="3">
    <source>
        <dbReference type="Proteomes" id="UP001497516"/>
    </source>
</evidence>
<feature type="compositionally biased region" description="Basic and acidic residues" evidence="1">
    <location>
        <begin position="17"/>
        <end position="28"/>
    </location>
</feature>